<dbReference type="AlphaFoldDB" id="A0A553V2B6"/>
<dbReference type="Gene3D" id="1.20.120.1980">
    <property type="entry name" value="Knotted protein, ribbon-helix-helix DNA-binding domain"/>
    <property type="match status" value="1"/>
</dbReference>
<evidence type="ECO:0000313" key="2">
    <source>
        <dbReference type="Proteomes" id="UP000319322"/>
    </source>
</evidence>
<dbReference type="InterPro" id="IPR023126">
    <property type="entry name" value="HP0242-like_sf"/>
</dbReference>
<reference evidence="1 2" key="1">
    <citation type="submission" date="2019-07" db="EMBL/GenBank/DDBJ databases">
        <title>Helicobacter labacensis sp. nov., Helicobacter mehlei sp. nov. and Helicobacter vulpis sp. nov., isolated from gastric mucosa of red fox (Vulpis vulpis).</title>
        <authorList>
            <person name="Kusar D."/>
            <person name="Gruntar I."/>
            <person name="Pate M."/>
            <person name="Zajc U."/>
            <person name="Ocepek M."/>
        </authorList>
    </citation>
    <scope>NUCLEOTIDE SEQUENCE [LARGE SCALE GENOMIC DNA]</scope>
    <source>
        <strain evidence="1 2">L8b</strain>
    </source>
</reference>
<reference evidence="1 2" key="3">
    <citation type="submission" date="2019-07" db="EMBL/GenBank/DDBJ databases">
        <authorList>
            <person name="Papic B."/>
        </authorList>
    </citation>
    <scope>NUCLEOTIDE SEQUENCE [LARGE SCALE GENOMIC DNA]</scope>
    <source>
        <strain evidence="1 2">L8b</strain>
    </source>
</reference>
<comment type="caution">
    <text evidence="1">The sequence shown here is derived from an EMBL/GenBank/DDBJ whole genome shotgun (WGS) entry which is preliminary data.</text>
</comment>
<organism evidence="1 2">
    <name type="scientific">Helicobacter mehlei</name>
    <dbReference type="NCBI Taxonomy" id="2316080"/>
    <lineage>
        <taxon>Bacteria</taxon>
        <taxon>Pseudomonadati</taxon>
        <taxon>Campylobacterota</taxon>
        <taxon>Epsilonproteobacteria</taxon>
        <taxon>Campylobacterales</taxon>
        <taxon>Helicobacteraceae</taxon>
        <taxon>Helicobacter</taxon>
    </lineage>
</organism>
<accession>A0A553V2B6</accession>
<name>A0A553V2B6_9HELI</name>
<gene>
    <name evidence="1" type="ORF">FNE76_01460</name>
</gene>
<dbReference type="InterPro" id="IPR018563">
    <property type="entry name" value="DUF2018"/>
</dbReference>
<dbReference type="Pfam" id="PF09442">
    <property type="entry name" value="DUF2018"/>
    <property type="match status" value="1"/>
</dbReference>
<protein>
    <submittedName>
        <fullName evidence="1">DUF2018 family protein</fullName>
    </submittedName>
</protein>
<dbReference type="SUPFAM" id="SSF158752">
    <property type="entry name" value="HP0242-like"/>
    <property type="match status" value="1"/>
</dbReference>
<proteinExistence type="predicted"/>
<dbReference type="EMBL" id="VKGC01000002">
    <property type="protein sequence ID" value="TSA86623.1"/>
    <property type="molecule type" value="Genomic_DNA"/>
</dbReference>
<evidence type="ECO:0000313" key="1">
    <source>
        <dbReference type="EMBL" id="TSA86623.1"/>
    </source>
</evidence>
<reference evidence="2" key="2">
    <citation type="submission" date="2019-07" db="EMBL/GenBank/DDBJ databases">
        <title>Helicobacter labacensis sp. nov., Helicobacter mehlei sp. nov. and Helicobacter vulpis sp. nov., isolated from gastric mucosa of red fox (Vulpis vulpis).</title>
        <authorList>
            <person name="Papic B."/>
        </authorList>
    </citation>
    <scope>NUCLEOTIDE SEQUENCE [LARGE SCALE GENOMIC DNA]</scope>
    <source>
        <strain evidence="2">L8b</strain>
    </source>
</reference>
<dbReference type="OrthoDB" id="5327906at2"/>
<sequence>MNHDDLHVLAGDPIQKWGDVVLHASQKRAREELERFLEAQALCEILLEDLGLQDKFSALLKQQHVDGVLQERVQAKKMDLAIQSMALILSGHE</sequence>
<dbReference type="Proteomes" id="UP000319322">
    <property type="component" value="Unassembled WGS sequence"/>
</dbReference>
<dbReference type="RefSeq" id="WP_120947739.1">
    <property type="nucleotide sequence ID" value="NZ_QXQP01000004.1"/>
</dbReference>
<keyword evidence="2" id="KW-1185">Reference proteome</keyword>